<comment type="caution">
    <text evidence="2">The sequence shown here is derived from an EMBL/GenBank/DDBJ whole genome shotgun (WGS) entry which is preliminary data.</text>
</comment>
<dbReference type="EMBL" id="JAAGMP010000855">
    <property type="protein sequence ID" value="NEC20327.1"/>
    <property type="molecule type" value="Genomic_DNA"/>
</dbReference>
<feature type="region of interest" description="Disordered" evidence="1">
    <location>
        <begin position="124"/>
        <end position="145"/>
    </location>
</feature>
<sequence length="145" mass="15331">MAWDEWEQLKAEAAQSHSAQMQLNQGPSGASSGGEPTGGDRLKHVTKQWNTAAGTADSLRTSTRQGMGRLSEAHAGVPAGTSGLESADTLRTVLTSWEKRLESIRDECGSLGPKLRQAAKSLGETNVKVKSSVDSVEVPDVSKGR</sequence>
<reference evidence="2 3" key="1">
    <citation type="submission" date="2020-01" db="EMBL/GenBank/DDBJ databases">
        <title>Insect and environment-associated Actinomycetes.</title>
        <authorList>
            <person name="Currrie C."/>
            <person name="Chevrette M."/>
            <person name="Carlson C."/>
            <person name="Stubbendieck R."/>
            <person name="Wendt-Pienkowski E."/>
        </authorList>
    </citation>
    <scope>NUCLEOTIDE SEQUENCE [LARGE SCALE GENOMIC DNA]</scope>
    <source>
        <strain evidence="2 3">SID7590</strain>
    </source>
</reference>
<dbReference type="RefSeq" id="WP_164204003.1">
    <property type="nucleotide sequence ID" value="NZ_JAAGMP010000855.1"/>
</dbReference>
<gene>
    <name evidence="2" type="ORF">G3I50_19055</name>
</gene>
<accession>A0A7K3RYN1</accession>
<evidence type="ECO:0000256" key="1">
    <source>
        <dbReference type="SAM" id="MobiDB-lite"/>
    </source>
</evidence>
<name>A0A7K3RYN1_9ACTN</name>
<feature type="compositionally biased region" description="Low complexity" evidence="1">
    <location>
        <begin position="128"/>
        <end position="139"/>
    </location>
</feature>
<dbReference type="Proteomes" id="UP000469670">
    <property type="component" value="Unassembled WGS sequence"/>
</dbReference>
<protein>
    <submittedName>
        <fullName evidence="2">Amino acid ABC transporter permease</fullName>
    </submittedName>
</protein>
<feature type="compositionally biased region" description="Polar residues" evidence="1">
    <location>
        <begin position="15"/>
        <end position="30"/>
    </location>
</feature>
<evidence type="ECO:0000313" key="3">
    <source>
        <dbReference type="Proteomes" id="UP000469670"/>
    </source>
</evidence>
<organism evidence="2 3">
    <name type="scientific">Streptomyces parvus</name>
    <dbReference type="NCBI Taxonomy" id="66428"/>
    <lineage>
        <taxon>Bacteria</taxon>
        <taxon>Bacillati</taxon>
        <taxon>Actinomycetota</taxon>
        <taxon>Actinomycetes</taxon>
        <taxon>Kitasatosporales</taxon>
        <taxon>Streptomycetaceae</taxon>
        <taxon>Streptomyces</taxon>
    </lineage>
</organism>
<feature type="compositionally biased region" description="Polar residues" evidence="1">
    <location>
        <begin position="47"/>
        <end position="65"/>
    </location>
</feature>
<proteinExistence type="predicted"/>
<dbReference type="AlphaFoldDB" id="A0A7K3RYN1"/>
<evidence type="ECO:0000313" key="2">
    <source>
        <dbReference type="EMBL" id="NEC20327.1"/>
    </source>
</evidence>
<feature type="region of interest" description="Disordered" evidence="1">
    <location>
        <begin position="1"/>
        <end position="84"/>
    </location>
</feature>